<dbReference type="AlphaFoldDB" id="A0A1I1YDG5"/>
<sequence>MRGDGIKTAITPPEMAGARLLDVTRSLRRAGRVATGVDRVEIAYLEHFLTDEIPFFALARTALGYVLLDRDGAQTFRDKLAGDLPWGGPSMLSRLVMGRDRALVRAESDLRRLAVGRAIPANLGRMLQALLHDTFAYYNVGHSNLTDRMLKSVKSAGGGIHVLVHDVIPLEFPQFQRAGTVAPFRAKIDRVARLADRVIYNSHDTRQRSEAFMRLAGRVPDAIVAHLGVTIPQPDLQALPSSLPPSEPYFVTVGTIEPRKNHAFLLDLWAQMGTEAPLLLICGSRGWNNAAVFDRLDQLPRDGRVREVSGLSDPALAALVAGASGLLFPSLAEGFGLPAIEAMALKTRVLCNDLPVFREVTDDKAVYAPVSDGYLWTSTIKEWGSSPAGAWSGNTFKGSGWAEHFNTVLRSR</sequence>
<evidence type="ECO:0000313" key="4">
    <source>
        <dbReference type="Proteomes" id="UP000198977"/>
    </source>
</evidence>
<feature type="domain" description="Glycosyl transferase family 1" evidence="2">
    <location>
        <begin position="243"/>
        <end position="365"/>
    </location>
</feature>
<name>A0A1I1YDG5_9RHOB</name>
<dbReference type="SUPFAM" id="SSF53756">
    <property type="entry name" value="UDP-Glycosyltransferase/glycogen phosphorylase"/>
    <property type="match status" value="1"/>
</dbReference>
<protein>
    <submittedName>
        <fullName evidence="3">Glycosyl transferases group 1</fullName>
    </submittedName>
</protein>
<dbReference type="OrthoDB" id="9790710at2"/>
<keyword evidence="1 3" id="KW-0808">Transferase</keyword>
<gene>
    <name evidence="3" type="ORF">SAMN04488523_105217</name>
</gene>
<dbReference type="Pfam" id="PF00534">
    <property type="entry name" value="Glycos_transf_1"/>
    <property type="match status" value="1"/>
</dbReference>
<dbReference type="PANTHER" id="PTHR46401:SF2">
    <property type="entry name" value="GLYCOSYLTRANSFERASE WBBK-RELATED"/>
    <property type="match status" value="1"/>
</dbReference>
<dbReference type="Gene3D" id="3.40.50.2000">
    <property type="entry name" value="Glycogen Phosphorylase B"/>
    <property type="match status" value="1"/>
</dbReference>
<proteinExistence type="predicted"/>
<dbReference type="PANTHER" id="PTHR46401">
    <property type="entry name" value="GLYCOSYLTRANSFERASE WBBK-RELATED"/>
    <property type="match status" value="1"/>
</dbReference>
<dbReference type="STRING" id="74348.SAMN04488523_105217"/>
<keyword evidence="4" id="KW-1185">Reference proteome</keyword>
<dbReference type="GO" id="GO:0016757">
    <property type="term" value="F:glycosyltransferase activity"/>
    <property type="evidence" value="ECO:0007669"/>
    <property type="project" value="InterPro"/>
</dbReference>
<dbReference type="Proteomes" id="UP000198977">
    <property type="component" value="Unassembled WGS sequence"/>
</dbReference>
<evidence type="ECO:0000259" key="2">
    <source>
        <dbReference type="Pfam" id="PF00534"/>
    </source>
</evidence>
<dbReference type="EMBL" id="FOMW01000005">
    <property type="protein sequence ID" value="SFE17372.1"/>
    <property type="molecule type" value="Genomic_DNA"/>
</dbReference>
<dbReference type="RefSeq" id="WP_093923468.1">
    <property type="nucleotide sequence ID" value="NZ_FOMW01000005.1"/>
</dbReference>
<dbReference type="InterPro" id="IPR001296">
    <property type="entry name" value="Glyco_trans_1"/>
</dbReference>
<accession>A0A1I1YDG5</accession>
<dbReference type="CDD" id="cd03809">
    <property type="entry name" value="GT4_MtfB-like"/>
    <property type="match status" value="1"/>
</dbReference>
<organism evidence="3 4">
    <name type="scientific">Sulfitobacter brevis</name>
    <dbReference type="NCBI Taxonomy" id="74348"/>
    <lineage>
        <taxon>Bacteria</taxon>
        <taxon>Pseudomonadati</taxon>
        <taxon>Pseudomonadota</taxon>
        <taxon>Alphaproteobacteria</taxon>
        <taxon>Rhodobacterales</taxon>
        <taxon>Roseobacteraceae</taxon>
        <taxon>Sulfitobacter</taxon>
    </lineage>
</organism>
<evidence type="ECO:0000256" key="1">
    <source>
        <dbReference type="ARBA" id="ARBA00022679"/>
    </source>
</evidence>
<evidence type="ECO:0000313" key="3">
    <source>
        <dbReference type="EMBL" id="SFE17372.1"/>
    </source>
</evidence>
<reference evidence="3 4" key="1">
    <citation type="submission" date="2016-10" db="EMBL/GenBank/DDBJ databases">
        <authorList>
            <person name="de Groot N.N."/>
        </authorList>
    </citation>
    <scope>NUCLEOTIDE SEQUENCE [LARGE SCALE GENOMIC DNA]</scope>
    <source>
        <strain evidence="3 4">DSM 11443</strain>
    </source>
</reference>